<dbReference type="AlphaFoldDB" id="A0AAD8A0T1"/>
<comment type="caution">
    <text evidence="1">The sequence shown here is derived from an EMBL/GenBank/DDBJ whole genome shotgun (WGS) entry which is preliminary data.</text>
</comment>
<evidence type="ECO:0000313" key="1">
    <source>
        <dbReference type="EMBL" id="KAJ9590283.1"/>
    </source>
</evidence>
<evidence type="ECO:0000313" key="2">
    <source>
        <dbReference type="Proteomes" id="UP001233999"/>
    </source>
</evidence>
<gene>
    <name evidence="1" type="ORF">L9F63_027878</name>
</gene>
<protein>
    <submittedName>
        <fullName evidence="1">Uncharacterized protein</fullName>
    </submittedName>
</protein>
<feature type="non-terminal residue" evidence="1">
    <location>
        <position position="1"/>
    </location>
</feature>
<reference evidence="1" key="2">
    <citation type="submission" date="2023-05" db="EMBL/GenBank/DDBJ databases">
        <authorList>
            <person name="Fouks B."/>
        </authorList>
    </citation>
    <scope>NUCLEOTIDE SEQUENCE</scope>
    <source>
        <strain evidence="1">Stay&amp;Tobe</strain>
        <tissue evidence="1">Testes</tissue>
    </source>
</reference>
<feature type="non-terminal residue" evidence="1">
    <location>
        <position position="101"/>
    </location>
</feature>
<accession>A0AAD8A0T1</accession>
<keyword evidence="2" id="KW-1185">Reference proteome</keyword>
<name>A0AAD8A0T1_DIPPU</name>
<dbReference type="Proteomes" id="UP001233999">
    <property type="component" value="Unassembled WGS sequence"/>
</dbReference>
<proteinExistence type="predicted"/>
<organism evidence="1 2">
    <name type="scientific">Diploptera punctata</name>
    <name type="common">Pacific beetle cockroach</name>
    <dbReference type="NCBI Taxonomy" id="6984"/>
    <lineage>
        <taxon>Eukaryota</taxon>
        <taxon>Metazoa</taxon>
        <taxon>Ecdysozoa</taxon>
        <taxon>Arthropoda</taxon>
        <taxon>Hexapoda</taxon>
        <taxon>Insecta</taxon>
        <taxon>Pterygota</taxon>
        <taxon>Neoptera</taxon>
        <taxon>Polyneoptera</taxon>
        <taxon>Dictyoptera</taxon>
        <taxon>Blattodea</taxon>
        <taxon>Blaberoidea</taxon>
        <taxon>Blaberidae</taxon>
        <taxon>Diplopterinae</taxon>
        <taxon>Diploptera</taxon>
    </lineage>
</organism>
<sequence>SLAKRRGTASLKTTANSPKIFYKIIILTPAAKVNSESKFIFDGDFYSWIINLLFPSDPITEGPDPEPIDPSKCEPCKCGLTNKHHRIVGGQETEVNQYPWM</sequence>
<reference evidence="1" key="1">
    <citation type="journal article" date="2023" name="IScience">
        <title>Live-bearing cockroach genome reveals convergent evolutionary mechanisms linked to viviparity in insects and beyond.</title>
        <authorList>
            <person name="Fouks B."/>
            <person name="Harrison M.C."/>
            <person name="Mikhailova A.A."/>
            <person name="Marchal E."/>
            <person name="English S."/>
            <person name="Carruthers M."/>
            <person name="Jennings E.C."/>
            <person name="Chiamaka E.L."/>
            <person name="Frigard R.A."/>
            <person name="Pippel M."/>
            <person name="Attardo G.M."/>
            <person name="Benoit J.B."/>
            <person name="Bornberg-Bauer E."/>
            <person name="Tobe S.S."/>
        </authorList>
    </citation>
    <scope>NUCLEOTIDE SEQUENCE</scope>
    <source>
        <strain evidence="1">Stay&amp;Tobe</strain>
    </source>
</reference>
<dbReference type="EMBL" id="JASPKZ010004484">
    <property type="protein sequence ID" value="KAJ9590283.1"/>
    <property type="molecule type" value="Genomic_DNA"/>
</dbReference>